<evidence type="ECO:0000256" key="3">
    <source>
        <dbReference type="ARBA" id="ARBA00022980"/>
    </source>
</evidence>
<evidence type="ECO:0000256" key="4">
    <source>
        <dbReference type="ARBA" id="ARBA00023274"/>
    </source>
</evidence>
<dbReference type="InterPro" id="IPR016082">
    <property type="entry name" value="Ribosomal_uL30_ferredoxin-like"/>
</dbReference>
<evidence type="ECO:0000313" key="8">
    <source>
        <dbReference type="Proteomes" id="UP001317516"/>
    </source>
</evidence>
<keyword evidence="3 5" id="KW-0689">Ribosomal protein</keyword>
<dbReference type="InterPro" id="IPR005996">
    <property type="entry name" value="Ribosomal_uL30_bac-type"/>
</dbReference>
<sequence>MIKRKLRLQLKKIRFKASRSRLKNKAFIKKMKNNREILTKSDIKIEVELKRSLIGKLDSKVKTLRALGLKRIGDKKVHVLNKSLQGMLNSVISMVLLSEVKND</sequence>
<dbReference type="SUPFAM" id="SSF55129">
    <property type="entry name" value="Ribosomal protein L30p/L7e"/>
    <property type="match status" value="1"/>
</dbReference>
<keyword evidence="8" id="KW-1185">Reference proteome</keyword>
<evidence type="ECO:0000313" key="7">
    <source>
        <dbReference type="EMBL" id="BDU62826.1"/>
    </source>
</evidence>
<evidence type="ECO:0000256" key="1">
    <source>
        <dbReference type="ARBA" id="ARBA00007594"/>
    </source>
</evidence>
<evidence type="ECO:0000259" key="6">
    <source>
        <dbReference type="Pfam" id="PF00327"/>
    </source>
</evidence>
<reference evidence="7 8" key="1">
    <citation type="submission" date="2022-11" db="EMBL/GenBank/DDBJ databases">
        <title>Genome sequence of clinical isolate of the human pathogenic Borrelia fainii.</title>
        <authorList>
            <person name="Itokawa K."/>
            <person name="Sato K."/>
            <person name="Qiu Y."/>
        </authorList>
    </citation>
    <scope>NUCLEOTIDE SEQUENCE [LARGE SCALE GENOMIC DNA]</scope>
    <source>
        <strain evidence="7 8">Qtaro</strain>
    </source>
</reference>
<dbReference type="EMBL" id="AP027070">
    <property type="protein sequence ID" value="BDU62826.1"/>
    <property type="molecule type" value="Genomic_DNA"/>
</dbReference>
<dbReference type="Pfam" id="PF00327">
    <property type="entry name" value="Ribosomal_L30"/>
    <property type="match status" value="1"/>
</dbReference>
<organism evidence="7 8">
    <name type="scientific">Candidatus Borrelia fainii</name>
    <dbReference type="NCBI Taxonomy" id="2518322"/>
    <lineage>
        <taxon>Bacteria</taxon>
        <taxon>Pseudomonadati</taxon>
        <taxon>Spirochaetota</taxon>
        <taxon>Spirochaetia</taxon>
        <taxon>Spirochaetales</taxon>
        <taxon>Borreliaceae</taxon>
        <taxon>Borrelia</taxon>
    </lineage>
</organism>
<gene>
    <name evidence="5" type="primary">rpmD</name>
    <name evidence="7" type="ORF">BOFE_03660</name>
</gene>
<name>A0ABM8DJR3_9SPIR</name>
<dbReference type="RefSeq" id="WP_281861243.1">
    <property type="nucleotide sequence ID" value="NZ_AP027070.1"/>
</dbReference>
<evidence type="ECO:0000256" key="5">
    <source>
        <dbReference type="HAMAP-Rule" id="MF_01371"/>
    </source>
</evidence>
<dbReference type="NCBIfam" id="TIGR01308">
    <property type="entry name" value="rpmD_bact"/>
    <property type="match status" value="1"/>
</dbReference>
<comment type="similarity">
    <text evidence="1 5">Belongs to the universal ribosomal protein uL30 family.</text>
</comment>
<evidence type="ECO:0000256" key="2">
    <source>
        <dbReference type="ARBA" id="ARBA00011838"/>
    </source>
</evidence>
<dbReference type="HAMAP" id="MF_01371_B">
    <property type="entry name" value="Ribosomal_uL30_B"/>
    <property type="match status" value="1"/>
</dbReference>
<dbReference type="Gene3D" id="3.30.1390.20">
    <property type="entry name" value="Ribosomal protein L30, ferredoxin-like fold domain"/>
    <property type="match status" value="1"/>
</dbReference>
<feature type="domain" description="Large ribosomal subunit protein uL30-like ferredoxin-like fold" evidence="6">
    <location>
        <begin position="46"/>
        <end position="95"/>
    </location>
</feature>
<accession>A0ABM8DJR3</accession>
<comment type="subunit">
    <text evidence="2 5">Part of the 50S ribosomal subunit.</text>
</comment>
<dbReference type="Proteomes" id="UP001317516">
    <property type="component" value="Chromosome"/>
</dbReference>
<keyword evidence="4 5" id="KW-0687">Ribonucleoprotein</keyword>
<protein>
    <recommendedName>
        <fullName evidence="5">Large ribosomal subunit protein uL30</fullName>
    </recommendedName>
</protein>
<proteinExistence type="inferred from homology"/>
<dbReference type="InterPro" id="IPR036919">
    <property type="entry name" value="Ribo_uL30_ferredoxin-like_sf"/>
</dbReference>